<dbReference type="PRINTS" id="PR00342">
    <property type="entry name" value="RHESUSRHD"/>
</dbReference>
<dbReference type="InterPro" id="IPR024041">
    <property type="entry name" value="NH4_transpt_AmtB-like_dom"/>
</dbReference>
<dbReference type="PANTHER" id="PTHR11730">
    <property type="entry name" value="AMMONIUM TRANSPORTER"/>
    <property type="match status" value="1"/>
</dbReference>
<feature type="transmembrane region" description="Helical" evidence="6">
    <location>
        <begin position="381"/>
        <end position="408"/>
    </location>
</feature>
<keyword evidence="4 6" id="KW-1133">Transmembrane helix</keyword>
<dbReference type="Pfam" id="PF00909">
    <property type="entry name" value="Ammonium_transp"/>
    <property type="match status" value="1"/>
</dbReference>
<evidence type="ECO:0000256" key="3">
    <source>
        <dbReference type="ARBA" id="ARBA00022692"/>
    </source>
</evidence>
<evidence type="ECO:0000313" key="9">
    <source>
        <dbReference type="RefSeq" id="XP_065674348.1"/>
    </source>
</evidence>
<accession>A0ABM4DIM7</accession>
<sequence length="454" mass="50250">MKLPGITFPIVLGAFQILILGLFGGYVTYGYKHGIKDYYPMFQDIHIMMFIGFGFLMTFLKKYGYGAISYNLLLGAVTIQWSTLINMWIDQNMRKDTRMLNEPKKFTESVSVIKMTVLDMINADYTVTAILISFGAVIGKASRLQLLVMMIIEVVFFVISQSVILSYLSISDVGGSITLHLFGAYFGLAVSTVLRNSEDKEKKEGSEYHSDLFSMIGTVFLWCYWPSFNGGLLGEDSERQHRAVVNTYYSLTACVTSVFVVSSLVNKKFKFNMVHIQNATIAGGVAVGTCADLKIEPWGAILIGILAGAISVLGFTYITPFLNRRVVHDTCGVQNLHGMPGWIGGITGAIAAASIPKSYYNPDEWNRIYGVKERTTVEQGCFQFAAVVVSFVFAVGGGWLTGIVISFLDSPDDDNRYDDKGEFETPEHLHLPVSHQISGVELMVKSNKNVLNSE</sequence>
<evidence type="ECO:0000256" key="5">
    <source>
        <dbReference type="ARBA" id="ARBA00023136"/>
    </source>
</evidence>
<evidence type="ECO:0000259" key="7">
    <source>
        <dbReference type="Pfam" id="PF00909"/>
    </source>
</evidence>
<dbReference type="RefSeq" id="XP_065674349.1">
    <property type="nucleotide sequence ID" value="XM_065818277.1"/>
</dbReference>
<proteinExistence type="inferred from homology"/>
<feature type="transmembrane region" description="Helical" evidence="6">
    <location>
        <begin position="176"/>
        <end position="196"/>
    </location>
</feature>
<evidence type="ECO:0000313" key="8">
    <source>
        <dbReference type="Proteomes" id="UP001652625"/>
    </source>
</evidence>
<name>A0ABM4DIM7_HYDVU</name>
<evidence type="ECO:0000256" key="6">
    <source>
        <dbReference type="SAM" id="Phobius"/>
    </source>
</evidence>
<feature type="transmembrane region" description="Helical" evidence="6">
    <location>
        <begin position="247"/>
        <end position="265"/>
    </location>
</feature>
<feature type="transmembrane region" description="Helical" evidence="6">
    <location>
        <begin position="41"/>
        <end position="60"/>
    </location>
</feature>
<keyword evidence="3 6" id="KW-0812">Transmembrane</keyword>
<feature type="transmembrane region" description="Helical" evidence="6">
    <location>
        <begin position="339"/>
        <end position="360"/>
    </location>
</feature>
<feature type="transmembrane region" description="Helical" evidence="6">
    <location>
        <begin position="6"/>
        <end position="29"/>
    </location>
</feature>
<comment type="similarity">
    <text evidence="2">Belongs to the ammonium transporter (TC 2.A.49) family. Rh subfamily.</text>
</comment>
<feature type="transmembrane region" description="Helical" evidence="6">
    <location>
        <begin position="146"/>
        <end position="170"/>
    </location>
</feature>
<reference evidence="9 10" key="1">
    <citation type="submission" date="2025-05" db="UniProtKB">
        <authorList>
            <consortium name="RefSeq"/>
        </authorList>
    </citation>
    <scope>IDENTIFICATION</scope>
</reference>
<feature type="transmembrane region" description="Helical" evidence="6">
    <location>
        <begin position="72"/>
        <end position="89"/>
    </location>
</feature>
<dbReference type="InterPro" id="IPR002229">
    <property type="entry name" value="RhesusRHD"/>
</dbReference>
<dbReference type="PANTHER" id="PTHR11730:SF60">
    <property type="entry name" value="RH50, ISOFORM D"/>
    <property type="match status" value="1"/>
</dbReference>
<organism evidence="8 9">
    <name type="scientific">Hydra vulgaris</name>
    <name type="common">Hydra</name>
    <name type="synonym">Hydra attenuata</name>
    <dbReference type="NCBI Taxonomy" id="6087"/>
    <lineage>
        <taxon>Eukaryota</taxon>
        <taxon>Metazoa</taxon>
        <taxon>Cnidaria</taxon>
        <taxon>Hydrozoa</taxon>
        <taxon>Hydroidolina</taxon>
        <taxon>Anthoathecata</taxon>
        <taxon>Aplanulata</taxon>
        <taxon>Hydridae</taxon>
        <taxon>Hydra</taxon>
    </lineage>
</organism>
<feature type="transmembrane region" description="Helical" evidence="6">
    <location>
        <begin position="208"/>
        <end position="227"/>
    </location>
</feature>
<gene>
    <name evidence="9 10" type="primary">LOC136091207</name>
</gene>
<dbReference type="GeneID" id="136091207"/>
<dbReference type="Proteomes" id="UP001652625">
    <property type="component" value="Chromosome 14"/>
</dbReference>
<keyword evidence="8" id="KW-1185">Reference proteome</keyword>
<evidence type="ECO:0000256" key="1">
    <source>
        <dbReference type="ARBA" id="ARBA00004141"/>
    </source>
</evidence>
<feature type="domain" description="Ammonium transporter AmtB-like" evidence="7">
    <location>
        <begin position="35"/>
        <end position="414"/>
    </location>
</feature>
<evidence type="ECO:0000256" key="4">
    <source>
        <dbReference type="ARBA" id="ARBA00022989"/>
    </source>
</evidence>
<dbReference type="RefSeq" id="XP_065674348.1">
    <property type="nucleotide sequence ID" value="XM_065818276.1"/>
</dbReference>
<evidence type="ECO:0000256" key="2">
    <source>
        <dbReference type="ARBA" id="ARBA00011036"/>
    </source>
</evidence>
<protein>
    <submittedName>
        <fullName evidence="9 10">Ammonium transporter Rh type C-like</fullName>
    </submittedName>
</protein>
<dbReference type="Gene3D" id="1.10.3430.10">
    <property type="entry name" value="Ammonium transporter AmtB like domains"/>
    <property type="match status" value="1"/>
</dbReference>
<dbReference type="InterPro" id="IPR029020">
    <property type="entry name" value="Ammonium/urea_transptr"/>
</dbReference>
<feature type="transmembrane region" description="Helical" evidence="6">
    <location>
        <begin position="298"/>
        <end position="319"/>
    </location>
</feature>
<evidence type="ECO:0000313" key="10">
    <source>
        <dbReference type="RefSeq" id="XP_065674349.1"/>
    </source>
</evidence>
<keyword evidence="5 6" id="KW-0472">Membrane</keyword>
<comment type="subcellular location">
    <subcellularLocation>
        <location evidence="1">Membrane</location>
        <topology evidence="1">Multi-pass membrane protein</topology>
    </subcellularLocation>
</comment>
<dbReference type="SUPFAM" id="SSF111352">
    <property type="entry name" value="Ammonium transporter"/>
    <property type="match status" value="1"/>
</dbReference>